<dbReference type="EMBL" id="AF095842">
    <property type="protein sequence ID" value="AAD49553.1"/>
    <property type="molecule type" value="mRNA"/>
</dbReference>
<dbReference type="SUPFAM" id="SSF46565">
    <property type="entry name" value="Chaperone J-domain"/>
    <property type="match status" value="1"/>
</dbReference>
<dbReference type="PROSITE" id="PS50076">
    <property type="entry name" value="DNAJ_2"/>
    <property type="match status" value="1"/>
</dbReference>
<reference evidence="3" key="1">
    <citation type="journal article" date="1999" name="Curr. Genet.">
        <title>Trans-splicing and cis-splicing in the colourless Euglenoid, Entosiphon sulcatum.</title>
        <authorList>
            <person name="Ebel C."/>
            <person name="Frantz C."/>
            <person name="Paulus F."/>
            <person name="Imbault P."/>
        </authorList>
    </citation>
    <scope>NUCLEOTIDE SEQUENCE</scope>
</reference>
<dbReference type="GO" id="GO:0005737">
    <property type="term" value="C:cytoplasm"/>
    <property type="evidence" value="ECO:0007669"/>
    <property type="project" value="TreeGrafter"/>
</dbReference>
<evidence type="ECO:0000256" key="1">
    <source>
        <dbReference type="SAM" id="MobiDB-lite"/>
    </source>
</evidence>
<dbReference type="InterPro" id="IPR001623">
    <property type="entry name" value="DnaJ_domain"/>
</dbReference>
<dbReference type="InterPro" id="IPR036869">
    <property type="entry name" value="J_dom_sf"/>
</dbReference>
<feature type="region of interest" description="Disordered" evidence="1">
    <location>
        <begin position="144"/>
        <end position="164"/>
    </location>
</feature>
<dbReference type="PRINTS" id="PR00625">
    <property type="entry name" value="JDOMAIN"/>
</dbReference>
<feature type="compositionally biased region" description="Basic and acidic residues" evidence="1">
    <location>
        <begin position="310"/>
        <end position="338"/>
    </location>
</feature>
<feature type="region of interest" description="Disordered" evidence="1">
    <location>
        <begin position="61"/>
        <end position="91"/>
    </location>
</feature>
<dbReference type="InterPro" id="IPR018253">
    <property type="entry name" value="DnaJ_domain_CS"/>
</dbReference>
<protein>
    <recommendedName>
        <fullName evidence="2">J domain-containing protein</fullName>
    </recommendedName>
</protein>
<sequence>MTASSTPSSPCHYTTLGIAKSAQAKEIKAAYRRRALECHPDKNPNGGKEFQRLHRAYETLIDPQLRRDYDNQQEAKLNPPQRRQPHTARTAADSAFQQQYAHYDAHYDHRSTNQFVQNLMKHDKEMERRKQEFAAANGATYHQHAHKPTAQPPGAGTAGTAGGTTDFAQWYKQKQNEWRQAEKAAENANLKREESERMMRAESDLRAQRLRDIEQDLERDKQADVRRRQREEDEERARRAAFEIKRQAALQEIEREEERYQQKFAKLKDKWADTQRNLNTGAATPRETPANAKPQTPAPENVTEEAAVEEALREVRQQREALRRERERMREEEAEARRQVQAVKTGEFADSL</sequence>
<dbReference type="SMART" id="SM00271">
    <property type="entry name" value="DnaJ"/>
    <property type="match status" value="1"/>
</dbReference>
<dbReference type="Pfam" id="PF00226">
    <property type="entry name" value="DnaJ"/>
    <property type="match status" value="1"/>
</dbReference>
<organism evidence="3">
    <name type="scientific">Entosiphon sulcatum</name>
    <dbReference type="NCBI Taxonomy" id="101493"/>
    <lineage>
        <taxon>Eukaryota</taxon>
        <taxon>Discoba</taxon>
        <taxon>Euglenozoa</taxon>
        <taxon>Euglenida</taxon>
        <taxon>Spirocuta</taxon>
        <taxon>Heteronematina</taxon>
        <taxon>Heteronematales</taxon>
        <taxon>Peranemataceae</taxon>
        <taxon>Entosiphon</taxon>
    </lineage>
</organism>
<feature type="region of interest" description="Disordered" evidence="1">
    <location>
        <begin position="179"/>
        <end position="201"/>
    </location>
</feature>
<feature type="domain" description="J" evidence="2">
    <location>
        <begin position="11"/>
        <end position="73"/>
    </location>
</feature>
<dbReference type="PANTHER" id="PTHR43096:SF58">
    <property type="entry name" value="CHAPERONE DNAJ-DOMAIN SUPERFAMILY PROTEIN"/>
    <property type="match status" value="1"/>
</dbReference>
<accession>Q9SWW3</accession>
<feature type="region of interest" description="Disordered" evidence="1">
    <location>
        <begin position="271"/>
        <end position="352"/>
    </location>
</feature>
<dbReference type="GO" id="GO:0051082">
    <property type="term" value="F:unfolded protein binding"/>
    <property type="evidence" value="ECO:0007669"/>
    <property type="project" value="TreeGrafter"/>
</dbReference>
<dbReference type="GO" id="GO:0042026">
    <property type="term" value="P:protein refolding"/>
    <property type="evidence" value="ECO:0007669"/>
    <property type="project" value="TreeGrafter"/>
</dbReference>
<dbReference type="PROSITE" id="PS00636">
    <property type="entry name" value="DNAJ_1"/>
    <property type="match status" value="1"/>
</dbReference>
<dbReference type="Gene3D" id="1.10.287.110">
    <property type="entry name" value="DnaJ domain"/>
    <property type="match status" value="1"/>
</dbReference>
<dbReference type="CDD" id="cd06257">
    <property type="entry name" value="DnaJ"/>
    <property type="match status" value="1"/>
</dbReference>
<dbReference type="PANTHER" id="PTHR43096">
    <property type="entry name" value="DNAJ HOMOLOG 1, MITOCHONDRIAL-RELATED"/>
    <property type="match status" value="1"/>
</dbReference>
<evidence type="ECO:0000259" key="2">
    <source>
        <dbReference type="PROSITE" id="PS50076"/>
    </source>
</evidence>
<proteinExistence type="evidence at transcript level"/>
<name>Q9SWW3_9EUGL</name>
<dbReference type="AlphaFoldDB" id="Q9SWW3"/>
<evidence type="ECO:0000313" key="3">
    <source>
        <dbReference type="EMBL" id="AAD49553.1"/>
    </source>
</evidence>